<dbReference type="GO" id="GO:0005884">
    <property type="term" value="C:actin filament"/>
    <property type="evidence" value="ECO:0007669"/>
    <property type="project" value="TreeGrafter"/>
</dbReference>
<organism evidence="3">
    <name type="scientific">marine metagenome</name>
    <dbReference type="NCBI Taxonomy" id="408172"/>
    <lineage>
        <taxon>unclassified sequences</taxon>
        <taxon>metagenomes</taxon>
        <taxon>ecological metagenomes</taxon>
    </lineage>
</organism>
<reference evidence="3" key="1">
    <citation type="submission" date="2018-05" db="EMBL/GenBank/DDBJ databases">
        <authorList>
            <person name="Lanie J.A."/>
            <person name="Ng W.-L."/>
            <person name="Kazmierczak K.M."/>
            <person name="Andrzejewski T.M."/>
            <person name="Davidsen T.M."/>
            <person name="Wayne K.J."/>
            <person name="Tettelin H."/>
            <person name="Glass J.I."/>
            <person name="Rusch D."/>
            <person name="Podicherti R."/>
            <person name="Tsui H.-C.T."/>
            <person name="Winkler M.E."/>
        </authorList>
    </citation>
    <scope>NUCLEOTIDE SEQUENCE</scope>
</reference>
<feature type="compositionally biased region" description="Acidic residues" evidence="1">
    <location>
        <begin position="43"/>
        <end position="52"/>
    </location>
</feature>
<accession>A0A382I9X6</accession>
<dbReference type="AlphaFoldDB" id="A0A382I9X6"/>
<evidence type="ECO:0000256" key="1">
    <source>
        <dbReference type="SAM" id="MobiDB-lite"/>
    </source>
</evidence>
<name>A0A382I9X6_9ZZZZ</name>
<dbReference type="GO" id="GO:0030041">
    <property type="term" value="P:actin filament polymerization"/>
    <property type="evidence" value="ECO:0007669"/>
    <property type="project" value="TreeGrafter"/>
</dbReference>
<gene>
    <name evidence="3" type="ORF">METZ01_LOCUS249294</name>
</gene>
<dbReference type="PANTHER" id="PTHR45691">
    <property type="entry name" value="PROTEIN DIAPHANOUS"/>
    <property type="match status" value="1"/>
</dbReference>
<protein>
    <recommendedName>
        <fullName evidence="2">DUF11 domain-containing protein</fullName>
    </recommendedName>
</protein>
<feature type="domain" description="DUF11" evidence="2">
    <location>
        <begin position="317"/>
        <end position="411"/>
    </location>
</feature>
<feature type="compositionally biased region" description="Pro residues" evidence="1">
    <location>
        <begin position="84"/>
        <end position="101"/>
    </location>
</feature>
<dbReference type="PANTHER" id="PTHR45691:SF6">
    <property type="entry name" value="PROTEIN DIAPHANOUS"/>
    <property type="match status" value="1"/>
</dbReference>
<dbReference type="InterPro" id="IPR051412">
    <property type="entry name" value="Formin_Homology_Diaphanous_sf"/>
</dbReference>
<sequence length="424" mass="45279">MVIPIQALSGTTHRGGRTMSEDPPPLPPGIPPPPPPPPPPSSDEGDDDDSEGEQMPLPPPPPPGMMELEDREISSDSESEHEVPPPLPPGFDAPPPTPPSFDEPEEPEQDVDSEETASLQDSLAALGSAVEDVVDVVSEVTSEVVGELAIGSTSSAVDSAFEGIVEVSNEIVDSAKEMAEALAKPVVGAATHPHLRSAAEVDAIPGDKLHATLSEIETSTLNPDGSVRRQSIEGELILRNSSKKHRAWDIEVLLLSTDSTDIGGRSISVRELEATEETVIPYSASGPRMLVLKEVIDTNPERDQEDSLSLVYSTEPQEVEMHIEVQNASPVPLLEVEVSREFPDNFDIPDGQEYTVSESSITWEIGRLNVGESRTLSLSPMVTTEGVERISAGVASAGYSAEAAVSRDDFDRVSASTLHMMRVD</sequence>
<dbReference type="InterPro" id="IPR001434">
    <property type="entry name" value="OmcB-like_DUF11"/>
</dbReference>
<feature type="compositionally biased region" description="Pro residues" evidence="1">
    <location>
        <begin position="22"/>
        <end position="41"/>
    </location>
</feature>
<feature type="non-terminal residue" evidence="3">
    <location>
        <position position="424"/>
    </location>
</feature>
<proteinExistence type="predicted"/>
<feature type="compositionally biased region" description="Basic and acidic residues" evidence="1">
    <location>
        <begin position="71"/>
        <end position="83"/>
    </location>
</feature>
<dbReference type="Pfam" id="PF01345">
    <property type="entry name" value="DUF11"/>
    <property type="match status" value="1"/>
</dbReference>
<evidence type="ECO:0000259" key="2">
    <source>
        <dbReference type="Pfam" id="PF01345"/>
    </source>
</evidence>
<feature type="region of interest" description="Disordered" evidence="1">
    <location>
        <begin position="1"/>
        <end position="120"/>
    </location>
</feature>
<feature type="compositionally biased region" description="Acidic residues" evidence="1">
    <location>
        <begin position="102"/>
        <end position="115"/>
    </location>
</feature>
<dbReference type="EMBL" id="UINC01066094">
    <property type="protein sequence ID" value="SVB96440.1"/>
    <property type="molecule type" value="Genomic_DNA"/>
</dbReference>
<evidence type="ECO:0000313" key="3">
    <source>
        <dbReference type="EMBL" id="SVB96440.1"/>
    </source>
</evidence>